<name>A0A7X6MTM4_9MYCO</name>
<keyword evidence="1" id="KW-1133">Transmembrane helix</keyword>
<reference evidence="2 3" key="1">
    <citation type="submission" date="2020-04" db="EMBL/GenBank/DDBJ databases">
        <title>MicrobeNet Type strains.</title>
        <authorList>
            <person name="Nicholson A.C."/>
        </authorList>
    </citation>
    <scope>NUCLEOTIDE SEQUENCE [LARGE SCALE GENOMIC DNA]</scope>
    <source>
        <strain evidence="2 3">ATCC 700731</strain>
    </source>
</reference>
<dbReference type="RefSeq" id="WP_044515977.1">
    <property type="nucleotide sequence ID" value="NZ_HG322951.1"/>
</dbReference>
<gene>
    <name evidence="2" type="ORF">HGA11_27260</name>
</gene>
<keyword evidence="1" id="KW-0812">Transmembrane</keyword>
<keyword evidence="1" id="KW-0472">Membrane</keyword>
<evidence type="ECO:0000313" key="3">
    <source>
        <dbReference type="Proteomes" id="UP000518188"/>
    </source>
</evidence>
<dbReference type="Gene3D" id="3.40.50.410">
    <property type="entry name" value="von Willebrand factor, type A domain"/>
    <property type="match status" value="1"/>
</dbReference>
<dbReference type="SUPFAM" id="SSF53300">
    <property type="entry name" value="vWA-like"/>
    <property type="match status" value="1"/>
</dbReference>
<comment type="caution">
    <text evidence="2">The sequence shown here is derived from an EMBL/GenBank/DDBJ whole genome shotgun (WGS) entry which is preliminary data.</text>
</comment>
<feature type="transmembrane region" description="Helical" evidence="1">
    <location>
        <begin position="43"/>
        <end position="61"/>
    </location>
</feature>
<dbReference type="AlphaFoldDB" id="A0A7X6MTM4"/>
<evidence type="ECO:0000313" key="2">
    <source>
        <dbReference type="EMBL" id="NKZ14687.1"/>
    </source>
</evidence>
<dbReference type="InterPro" id="IPR036465">
    <property type="entry name" value="vWFA_dom_sf"/>
</dbReference>
<protein>
    <submittedName>
        <fullName evidence="2">VWA domain-containing protein</fullName>
    </submittedName>
</protein>
<organism evidence="2 3">
    <name type="scientific">Mycolicibacterium septicum DSM 44393</name>
    <dbReference type="NCBI Taxonomy" id="1341646"/>
    <lineage>
        <taxon>Bacteria</taxon>
        <taxon>Bacillati</taxon>
        <taxon>Actinomycetota</taxon>
        <taxon>Actinomycetes</taxon>
        <taxon>Mycobacteriales</taxon>
        <taxon>Mycobacteriaceae</taxon>
        <taxon>Mycolicibacterium</taxon>
    </lineage>
</organism>
<accession>A0A7X6MTM4</accession>
<dbReference type="EMBL" id="JAAXPJ010000013">
    <property type="protein sequence ID" value="NKZ14687.1"/>
    <property type="molecule type" value="Genomic_DNA"/>
</dbReference>
<feature type="transmembrane region" description="Helical" evidence="1">
    <location>
        <begin position="317"/>
        <end position="337"/>
    </location>
</feature>
<sequence length="358" mass="38778">MNFAPVLPVYLLAILAFLIVAVRVFTLYQLLMRTTPGRYRPVVLRWLGLTFAALLLVLAAFRPGTADDGDRKASAAGAAVSDINVFFVVDRSVTSRIPDYGNGQARMEGIRADIAALMEKYRTARFGMIGFATKAKVNWPLSPDTDSFEAYAKNLSAYSLTPYDSYNFIDPVAANDLLREQLEAAKKAYPESKSIVFYFGDGAKGDQAKPGAFDISEDLFKGGAVLGYGTPAGGPIPQSYANGRKNYLGDPATGAIIRSGLDEARLQEIAKSLGVKYFHREAGQEIVPVLPPVASGGMVDGGEVSSGEDPLVGRTEWYWVFALISAALLSIEAVLMVREVRRNRLSRSDLTAEDVVAQ</sequence>
<evidence type="ECO:0000256" key="1">
    <source>
        <dbReference type="SAM" id="Phobius"/>
    </source>
</evidence>
<feature type="transmembrane region" description="Helical" evidence="1">
    <location>
        <begin position="6"/>
        <end position="31"/>
    </location>
</feature>
<dbReference type="Proteomes" id="UP000518188">
    <property type="component" value="Unassembled WGS sequence"/>
</dbReference>
<proteinExistence type="predicted"/>